<gene>
    <name evidence="2" type="ORF">M406DRAFT_325071</name>
</gene>
<dbReference type="AlphaFoldDB" id="A0A9P4YAZ3"/>
<feature type="compositionally biased region" description="Polar residues" evidence="1">
    <location>
        <begin position="220"/>
        <end position="230"/>
    </location>
</feature>
<reference evidence="2" key="1">
    <citation type="journal article" date="2020" name="Phytopathology">
        <title>Genome sequence of the chestnut blight fungus Cryphonectria parasitica EP155: A fundamental resource for an archetypical invasive plant pathogen.</title>
        <authorList>
            <person name="Crouch J.A."/>
            <person name="Dawe A."/>
            <person name="Aerts A."/>
            <person name="Barry K."/>
            <person name="Churchill A.C.L."/>
            <person name="Grimwood J."/>
            <person name="Hillman B."/>
            <person name="Milgroom M.G."/>
            <person name="Pangilinan J."/>
            <person name="Smith M."/>
            <person name="Salamov A."/>
            <person name="Schmutz J."/>
            <person name="Yadav J."/>
            <person name="Grigoriev I.V."/>
            <person name="Nuss D."/>
        </authorList>
    </citation>
    <scope>NUCLEOTIDE SEQUENCE</scope>
    <source>
        <strain evidence="2">EP155</strain>
    </source>
</reference>
<feature type="compositionally biased region" description="Polar residues" evidence="1">
    <location>
        <begin position="55"/>
        <end position="73"/>
    </location>
</feature>
<sequence>MEATKNLASRLRHRASLRRSIKKTARPTAADRTQPNNNTAPRDGINGQQRQQQQAMTREGQNARNGATASVVNASGIPADAATDDPPTPTLPSPTAAAAISTAASLATGPATPPVPSPGSDVSPLSQVPRALAVNGTSFEKSQIDTATTGGYFALAKEVDDVSGSNKITFAIPTKPEAGLTDGRAQEQESESPGLETAVSSATPSPGASLRDSTDDATTDAGQSSTGGRS</sequence>
<feature type="region of interest" description="Disordered" evidence="1">
    <location>
        <begin position="164"/>
        <end position="230"/>
    </location>
</feature>
<protein>
    <submittedName>
        <fullName evidence="2">Uncharacterized protein</fullName>
    </submittedName>
</protein>
<dbReference type="Proteomes" id="UP000803844">
    <property type="component" value="Unassembled WGS sequence"/>
</dbReference>
<comment type="caution">
    <text evidence="2">The sequence shown here is derived from an EMBL/GenBank/DDBJ whole genome shotgun (WGS) entry which is preliminary data.</text>
</comment>
<name>A0A9P4YAZ3_CRYP1</name>
<proteinExistence type="predicted"/>
<feature type="compositionally biased region" description="Low complexity" evidence="1">
    <location>
        <begin position="93"/>
        <end position="108"/>
    </location>
</feature>
<evidence type="ECO:0000313" key="3">
    <source>
        <dbReference type="Proteomes" id="UP000803844"/>
    </source>
</evidence>
<evidence type="ECO:0000313" key="2">
    <source>
        <dbReference type="EMBL" id="KAF3769572.1"/>
    </source>
</evidence>
<feature type="compositionally biased region" description="Polar residues" evidence="1">
    <location>
        <begin position="31"/>
        <end position="40"/>
    </location>
</feature>
<dbReference type="EMBL" id="MU032344">
    <property type="protein sequence ID" value="KAF3769572.1"/>
    <property type="molecule type" value="Genomic_DNA"/>
</dbReference>
<evidence type="ECO:0000256" key="1">
    <source>
        <dbReference type="SAM" id="MobiDB-lite"/>
    </source>
</evidence>
<keyword evidence="3" id="KW-1185">Reference proteome</keyword>
<accession>A0A9P4YAZ3</accession>
<dbReference type="GeneID" id="63837073"/>
<dbReference type="RefSeq" id="XP_040780533.1">
    <property type="nucleotide sequence ID" value="XM_040919944.1"/>
</dbReference>
<feature type="region of interest" description="Disordered" evidence="1">
    <location>
        <begin position="1"/>
        <end position="127"/>
    </location>
</feature>
<feature type="compositionally biased region" description="Basic residues" evidence="1">
    <location>
        <begin position="10"/>
        <end position="25"/>
    </location>
</feature>
<organism evidence="2 3">
    <name type="scientific">Cryphonectria parasitica (strain ATCC 38755 / EP155)</name>
    <dbReference type="NCBI Taxonomy" id="660469"/>
    <lineage>
        <taxon>Eukaryota</taxon>
        <taxon>Fungi</taxon>
        <taxon>Dikarya</taxon>
        <taxon>Ascomycota</taxon>
        <taxon>Pezizomycotina</taxon>
        <taxon>Sordariomycetes</taxon>
        <taxon>Sordariomycetidae</taxon>
        <taxon>Diaporthales</taxon>
        <taxon>Cryphonectriaceae</taxon>
        <taxon>Cryphonectria-Endothia species complex</taxon>
        <taxon>Cryphonectria</taxon>
    </lineage>
</organism>